<sequence>MAADSGRIQASHAAQVCIICKARKKKCDKALPRCGFCARNGIECRYKALPPRQRNYIAIAQGSSNPSFPSSSSSLYTISPEPAASETTLYLQIHNLIRSTGQFVDDVTAYYFKSVHRYLPFISRTRFQSSLITLGSTPSAEFSALLLSICLVTSSPKLTGDVTKTKSLYLAAKSIFAQVQGPHPPSVCLIQAGLLLALYEYIARRPDEAFTSIAGCARMAYAARIHVRKPSLPDSPDSTNMKQGTGADVDLEYEEAANTWWALIICERAFFHELTTPEQPLITRILGGDVELPTEPAFLEQSSLGGSEPKSHLTISSLKSAEVGAFGRVAQAAWLHDEILKASDISSPDSRLRMLQSLDSDLQALLVAIMQLYDGRGSVLCQTIAATIRSLFTLHWRILDEPTNNIKDQPAEEWRKRSQIALGTATKLVLDVAESNCALNPGVYPFSSISLGYSYMIQAALTHIYGKPGWKDDDWLSSAEQQLRSTLSQYNRYWNVETPIG</sequence>
<name>A0ACC1S7S3_9HYPO</name>
<protein>
    <submittedName>
        <fullName evidence="1">Uncharacterized protein</fullName>
    </submittedName>
</protein>
<evidence type="ECO:0000313" key="1">
    <source>
        <dbReference type="EMBL" id="KAJ3533842.1"/>
    </source>
</evidence>
<comment type="caution">
    <text evidence="1">The sequence shown here is derived from an EMBL/GenBank/DDBJ whole genome shotgun (WGS) entry which is preliminary data.</text>
</comment>
<gene>
    <name evidence="1" type="ORF">NM208_g7800</name>
</gene>
<accession>A0ACC1S7S3</accession>
<keyword evidence="2" id="KW-1185">Reference proteome</keyword>
<dbReference type="EMBL" id="JANRMS010000832">
    <property type="protein sequence ID" value="KAJ3533842.1"/>
    <property type="molecule type" value="Genomic_DNA"/>
</dbReference>
<reference evidence="1" key="1">
    <citation type="submission" date="2022-08" db="EMBL/GenBank/DDBJ databases">
        <title>Genome Sequence of Fusarium decemcellulare.</title>
        <authorList>
            <person name="Buettner E."/>
        </authorList>
    </citation>
    <scope>NUCLEOTIDE SEQUENCE</scope>
    <source>
        <strain evidence="1">Babe19</strain>
    </source>
</reference>
<evidence type="ECO:0000313" key="2">
    <source>
        <dbReference type="Proteomes" id="UP001148629"/>
    </source>
</evidence>
<proteinExistence type="predicted"/>
<organism evidence="1 2">
    <name type="scientific">Fusarium decemcellulare</name>
    <dbReference type="NCBI Taxonomy" id="57161"/>
    <lineage>
        <taxon>Eukaryota</taxon>
        <taxon>Fungi</taxon>
        <taxon>Dikarya</taxon>
        <taxon>Ascomycota</taxon>
        <taxon>Pezizomycotina</taxon>
        <taxon>Sordariomycetes</taxon>
        <taxon>Hypocreomycetidae</taxon>
        <taxon>Hypocreales</taxon>
        <taxon>Nectriaceae</taxon>
        <taxon>Fusarium</taxon>
        <taxon>Fusarium decemcellulare species complex</taxon>
    </lineage>
</organism>
<dbReference type="Proteomes" id="UP001148629">
    <property type="component" value="Unassembled WGS sequence"/>
</dbReference>